<gene>
    <name evidence="10" type="ORF">BJY24_002700</name>
</gene>
<feature type="transmembrane region" description="Helical" evidence="9">
    <location>
        <begin position="82"/>
        <end position="103"/>
    </location>
</feature>
<evidence type="ECO:0000256" key="1">
    <source>
        <dbReference type="ARBA" id="ARBA00004651"/>
    </source>
</evidence>
<feature type="transmembrane region" description="Helical" evidence="9">
    <location>
        <begin position="109"/>
        <end position="127"/>
    </location>
</feature>
<feature type="transmembrane region" description="Helical" evidence="9">
    <location>
        <begin position="20"/>
        <end position="40"/>
    </location>
</feature>
<feature type="transmembrane region" description="Helical" evidence="9">
    <location>
        <begin position="183"/>
        <end position="205"/>
    </location>
</feature>
<evidence type="ECO:0000256" key="3">
    <source>
        <dbReference type="ARBA" id="ARBA00022679"/>
    </source>
</evidence>
<evidence type="ECO:0000256" key="5">
    <source>
        <dbReference type="ARBA" id="ARBA00022989"/>
    </source>
</evidence>
<dbReference type="EMBL" id="JACHIT010000001">
    <property type="protein sequence ID" value="MBB5913833.1"/>
    <property type="molecule type" value="Genomic_DNA"/>
</dbReference>
<organism evidence="10 11">
    <name type="scientific">Nocardia transvalensis</name>
    <dbReference type="NCBI Taxonomy" id="37333"/>
    <lineage>
        <taxon>Bacteria</taxon>
        <taxon>Bacillati</taxon>
        <taxon>Actinomycetota</taxon>
        <taxon>Actinomycetes</taxon>
        <taxon>Mycobacteriales</taxon>
        <taxon>Nocardiaceae</taxon>
        <taxon>Nocardia</taxon>
    </lineage>
</organism>
<proteinExistence type="inferred from homology"/>
<feature type="transmembrane region" description="Helical" evidence="9">
    <location>
        <begin position="211"/>
        <end position="230"/>
    </location>
</feature>
<protein>
    <submittedName>
        <fullName evidence="10">Alpha-1,2-mannosyltransferase</fullName>
        <ecNumber evidence="10">2.4.1.-</ecNumber>
    </submittedName>
</protein>
<feature type="transmembrane region" description="Helical" evidence="9">
    <location>
        <begin position="383"/>
        <end position="404"/>
    </location>
</feature>
<evidence type="ECO:0000256" key="4">
    <source>
        <dbReference type="ARBA" id="ARBA00022692"/>
    </source>
</evidence>
<dbReference type="GO" id="GO:0016758">
    <property type="term" value="F:hexosyltransferase activity"/>
    <property type="evidence" value="ECO:0007669"/>
    <property type="project" value="InterPro"/>
</dbReference>
<comment type="subcellular location">
    <subcellularLocation>
        <location evidence="1">Cell membrane</location>
        <topology evidence="1">Multi-pass membrane protein</topology>
    </subcellularLocation>
</comment>
<keyword evidence="10" id="KW-0328">Glycosyltransferase</keyword>
<evidence type="ECO:0000256" key="6">
    <source>
        <dbReference type="ARBA" id="ARBA00023136"/>
    </source>
</evidence>
<keyword evidence="6 9" id="KW-0472">Membrane</keyword>
<accession>A0A7W9UHX1</accession>
<keyword evidence="4 9" id="KW-0812">Transmembrane</keyword>
<evidence type="ECO:0000256" key="2">
    <source>
        <dbReference type="ARBA" id="ARBA00022475"/>
    </source>
</evidence>
<evidence type="ECO:0000256" key="9">
    <source>
        <dbReference type="SAM" id="Phobius"/>
    </source>
</evidence>
<dbReference type="Pfam" id="PF09594">
    <property type="entry name" value="GT87"/>
    <property type="match status" value="1"/>
</dbReference>
<feature type="region of interest" description="Disordered" evidence="8">
    <location>
        <begin position="427"/>
        <end position="446"/>
    </location>
</feature>
<name>A0A7W9UHX1_9NOCA</name>
<evidence type="ECO:0000313" key="10">
    <source>
        <dbReference type="EMBL" id="MBB5913833.1"/>
    </source>
</evidence>
<keyword evidence="2" id="KW-1003">Cell membrane</keyword>
<evidence type="ECO:0000256" key="8">
    <source>
        <dbReference type="SAM" id="MobiDB-lite"/>
    </source>
</evidence>
<keyword evidence="3 10" id="KW-0808">Transferase</keyword>
<reference evidence="10 11" key="1">
    <citation type="submission" date="2020-08" db="EMBL/GenBank/DDBJ databases">
        <title>Sequencing the genomes of 1000 actinobacteria strains.</title>
        <authorList>
            <person name="Klenk H.-P."/>
        </authorList>
    </citation>
    <scope>NUCLEOTIDE SEQUENCE [LARGE SCALE GENOMIC DNA]</scope>
    <source>
        <strain evidence="10 11">DSM 43582</strain>
    </source>
</reference>
<dbReference type="Proteomes" id="UP000540412">
    <property type="component" value="Unassembled WGS sequence"/>
</dbReference>
<comment type="similarity">
    <text evidence="7">Belongs to the glycosyltransferase 87 family.</text>
</comment>
<dbReference type="GO" id="GO:0005886">
    <property type="term" value="C:plasma membrane"/>
    <property type="evidence" value="ECO:0007669"/>
    <property type="project" value="UniProtKB-SubCell"/>
</dbReference>
<keyword evidence="5 9" id="KW-1133">Transmembrane helix</keyword>
<dbReference type="AlphaFoldDB" id="A0A7W9UHX1"/>
<dbReference type="RefSeq" id="WP_246829426.1">
    <property type="nucleotide sequence ID" value="NZ_JACHIT010000001.1"/>
</dbReference>
<dbReference type="InterPro" id="IPR018584">
    <property type="entry name" value="GT87"/>
</dbReference>
<sequence length="446" mass="49080">MSDGHLENSSRPPGLSHLRPTLFVLAVTAVAAVVFLFTSVDPWLDKAGILDGGLDAHIYRDGAWKILHGHALYSEETYFGLLYTYTPFSTLAFIPIALFPWGWVTNTWMVLNLAVLFVCVLLSWRLLGYRIDKRLAAVSALMSFTLVFIEPVRTTLYYGQINLMLMALVLWDFSRGDRSKLRGLGAGVAAGIKLVPLYFVVQFAAMRQWRSALTAAGVFLGTIVLSGLVLPGDSKQYWTSTFFQSNRIGEDAHPANQSIRGAIAHLMGQHSAPMWLWVLVAGGVALLSLFVTAGLYRHGEKLLTVTLAGMTACAISPFAWGHHWVWFVPLLVYMAHRAQSRALWWIPAVAVTLTIGAWTYQYNASWVSVGIFLLPPYWPGAQLMMNAYVLVYLLALTGSSILLWRLHRRAGDSRGAELPADAAVTAPEALSVPQGTAASRETTAPQ</sequence>
<evidence type="ECO:0000313" key="11">
    <source>
        <dbReference type="Proteomes" id="UP000540412"/>
    </source>
</evidence>
<keyword evidence="11" id="KW-1185">Reference proteome</keyword>
<feature type="transmembrane region" description="Helical" evidence="9">
    <location>
        <begin position="275"/>
        <end position="296"/>
    </location>
</feature>
<feature type="transmembrane region" description="Helical" evidence="9">
    <location>
        <begin position="342"/>
        <end position="363"/>
    </location>
</feature>
<evidence type="ECO:0000256" key="7">
    <source>
        <dbReference type="ARBA" id="ARBA00024033"/>
    </source>
</evidence>
<feature type="transmembrane region" description="Helical" evidence="9">
    <location>
        <begin position="134"/>
        <end position="149"/>
    </location>
</feature>
<dbReference type="EC" id="2.4.1.-" evidence="10"/>
<feature type="compositionally biased region" description="Polar residues" evidence="8">
    <location>
        <begin position="433"/>
        <end position="446"/>
    </location>
</feature>
<comment type="caution">
    <text evidence="10">The sequence shown here is derived from an EMBL/GenBank/DDBJ whole genome shotgun (WGS) entry which is preliminary data.</text>
</comment>